<feature type="domain" description="AB hydrolase-1" evidence="1">
    <location>
        <begin position="33"/>
        <end position="160"/>
    </location>
</feature>
<dbReference type="Pfam" id="PF12697">
    <property type="entry name" value="Abhydrolase_6"/>
    <property type="match status" value="1"/>
</dbReference>
<dbReference type="SUPFAM" id="SSF53474">
    <property type="entry name" value="alpha/beta-Hydrolases"/>
    <property type="match status" value="1"/>
</dbReference>
<dbReference type="EMBL" id="QKWJ01000118">
    <property type="protein sequence ID" value="RDK05054.1"/>
    <property type="molecule type" value="Genomic_DNA"/>
</dbReference>
<protein>
    <submittedName>
        <fullName evidence="2">Alpha/beta hydrolase</fullName>
    </submittedName>
</protein>
<sequence>MRTMFAPKRFAIDTGAEVLAADRLAADGCASCLVLHGGAGTSDRSHWLVLRQNLARRGIGSVAVDFSGHGESSARTPNSLSKRYREAVAALQYLDEAEPRAVIGISMSGEIAVRLAAAPRNRITRLVTLVGAAYDSAAFEVPFGPAFTKILRTPQSWRRSVVFEQIASFPGRLTVVRAAEDTVVPATIGELLVANARRAEHAEIVDILNTDHALGLAFRAQPGLVDRLGNVICRAILARSMHFELNRVI</sequence>
<dbReference type="Gene3D" id="3.40.50.1820">
    <property type="entry name" value="alpha/beta hydrolase"/>
    <property type="match status" value="1"/>
</dbReference>
<organism evidence="2 3">
    <name type="scientific">Cupriavidus lacunae</name>
    <dbReference type="NCBI Taxonomy" id="2666307"/>
    <lineage>
        <taxon>Bacteria</taxon>
        <taxon>Pseudomonadati</taxon>
        <taxon>Pseudomonadota</taxon>
        <taxon>Betaproteobacteria</taxon>
        <taxon>Burkholderiales</taxon>
        <taxon>Burkholderiaceae</taxon>
        <taxon>Cupriavidus</taxon>
    </lineage>
</organism>
<keyword evidence="3" id="KW-1185">Reference proteome</keyword>
<dbReference type="InterPro" id="IPR029058">
    <property type="entry name" value="AB_hydrolase_fold"/>
</dbReference>
<evidence type="ECO:0000313" key="3">
    <source>
        <dbReference type="Proteomes" id="UP000255165"/>
    </source>
</evidence>
<gene>
    <name evidence="2" type="ORF">DN412_39210</name>
</gene>
<comment type="caution">
    <text evidence="2">The sequence shown here is derived from an EMBL/GenBank/DDBJ whole genome shotgun (WGS) entry which is preliminary data.</text>
</comment>
<accession>A0A370NHK0</accession>
<evidence type="ECO:0000259" key="1">
    <source>
        <dbReference type="Pfam" id="PF12697"/>
    </source>
</evidence>
<dbReference type="Proteomes" id="UP000255165">
    <property type="component" value="Unassembled WGS sequence"/>
</dbReference>
<keyword evidence="2" id="KW-0378">Hydrolase</keyword>
<evidence type="ECO:0000313" key="2">
    <source>
        <dbReference type="EMBL" id="RDK05054.1"/>
    </source>
</evidence>
<proteinExistence type="predicted"/>
<dbReference type="InterPro" id="IPR000073">
    <property type="entry name" value="AB_hydrolase_1"/>
</dbReference>
<dbReference type="AlphaFoldDB" id="A0A370NHK0"/>
<name>A0A370NHK0_9BURK</name>
<reference evidence="3" key="1">
    <citation type="submission" date="2018-06" db="EMBL/GenBank/DDBJ databases">
        <authorList>
            <person name="Feng T."/>
            <person name="Jeon C.O."/>
        </authorList>
    </citation>
    <scope>NUCLEOTIDE SEQUENCE [LARGE SCALE GENOMIC DNA]</scope>
    <source>
        <strain evidence="3">S23</strain>
    </source>
</reference>
<dbReference type="GO" id="GO:0016787">
    <property type="term" value="F:hydrolase activity"/>
    <property type="evidence" value="ECO:0007669"/>
    <property type="project" value="UniProtKB-KW"/>
</dbReference>